<evidence type="ECO:0008006" key="4">
    <source>
        <dbReference type="Google" id="ProtNLM"/>
    </source>
</evidence>
<feature type="compositionally biased region" description="Basic and acidic residues" evidence="1">
    <location>
        <begin position="308"/>
        <end position="317"/>
    </location>
</feature>
<gene>
    <name evidence="2" type="ORF">VVR64_10720</name>
</gene>
<feature type="compositionally biased region" description="Acidic residues" evidence="1">
    <location>
        <begin position="243"/>
        <end position="285"/>
    </location>
</feature>
<protein>
    <recommendedName>
        <fullName evidence="4">DNA primase</fullName>
    </recommendedName>
</protein>
<proteinExistence type="predicted"/>
<evidence type="ECO:0000256" key="1">
    <source>
        <dbReference type="SAM" id="MobiDB-lite"/>
    </source>
</evidence>
<dbReference type="Proteomes" id="UP001558353">
    <property type="component" value="Unassembled WGS sequence"/>
</dbReference>
<name>A0ABV3UWF1_9CORY</name>
<keyword evidence="3" id="KW-1185">Reference proteome</keyword>
<reference evidence="2 3" key="1">
    <citation type="journal article" date="2024" name="Fungal Genet. Biol.">
        <title>The porcine skin microbiome exhibits broad fungal antagonism.</title>
        <authorList>
            <person name="De La Cruz K.F."/>
            <person name="Townsend E.C."/>
            <person name="Alex Cheong J.Z."/>
            <person name="Salamzade R."/>
            <person name="Liu A."/>
            <person name="Sandstrom S."/>
            <person name="Davila E."/>
            <person name="Huang L."/>
            <person name="Xu K.H."/>
            <person name="Wu S.Y."/>
            <person name="Meudt J.J."/>
            <person name="Shanmuganayagam D."/>
            <person name="Gibson A.L.F."/>
            <person name="Kalan L.R."/>
        </authorList>
    </citation>
    <scope>NUCLEOTIDE SEQUENCE [LARGE SCALE GENOMIC DNA]</scope>
    <source>
        <strain evidence="2 3">LK2569</strain>
    </source>
</reference>
<sequence length="317" mass="34931">MSFFEQIAAALDREDIESRVNGDTLFVPITMDLEVQFVTIDDELPAAEVYVAAADVDSDDDDFEAVLVSVVFSVEDAVEAVAHHVATDRVVTLLRVLLDGEDDRVADLEFEQDAEEATLVTAEVGEASLLQVLVTANGNEPVAHVRFIAQDENLDDIVDQAIAEFWDSDTETILTDDDRRKMFADLYADAASLRNEVLTLGAFTDFDKLLDVLSLAADRAEEWEDQLAPVEDGFAESLYSTYQDDDWDEDDDDDDYDDNDEDDLDDEDDFDDDELDDDGLDDEESDGKGDAAGDDADDAGAKMTAVSDKSKAADDQK</sequence>
<comment type="caution">
    <text evidence="2">The sequence shown here is derived from an EMBL/GenBank/DDBJ whole genome shotgun (WGS) entry which is preliminary data.</text>
</comment>
<dbReference type="EMBL" id="JAYWMA010000014">
    <property type="protein sequence ID" value="MEX3529528.1"/>
    <property type="molecule type" value="Genomic_DNA"/>
</dbReference>
<organism evidence="2 3">
    <name type="scientific">Corynebacterium xerosis</name>
    <dbReference type="NCBI Taxonomy" id="1725"/>
    <lineage>
        <taxon>Bacteria</taxon>
        <taxon>Bacillati</taxon>
        <taxon>Actinomycetota</taxon>
        <taxon>Actinomycetes</taxon>
        <taxon>Mycobacteriales</taxon>
        <taxon>Corynebacteriaceae</taxon>
        <taxon>Corynebacterium</taxon>
    </lineage>
</organism>
<feature type="region of interest" description="Disordered" evidence="1">
    <location>
        <begin position="241"/>
        <end position="317"/>
    </location>
</feature>
<dbReference type="RefSeq" id="WP_368522904.1">
    <property type="nucleotide sequence ID" value="NZ_JAYWMA010000014.1"/>
</dbReference>
<evidence type="ECO:0000313" key="3">
    <source>
        <dbReference type="Proteomes" id="UP001558353"/>
    </source>
</evidence>
<accession>A0ABV3UWF1</accession>
<evidence type="ECO:0000313" key="2">
    <source>
        <dbReference type="EMBL" id="MEX3529528.1"/>
    </source>
</evidence>